<evidence type="ECO:0000256" key="1">
    <source>
        <dbReference type="ARBA" id="ARBA00004123"/>
    </source>
</evidence>
<comment type="similarity">
    <text evidence="2">Belongs to the TCF/LEF family.</text>
</comment>
<dbReference type="Gene3D" id="1.10.30.10">
    <property type="entry name" value="High mobility group box domain"/>
    <property type="match status" value="1"/>
</dbReference>
<keyword evidence="13" id="KW-1185">Reference proteome</keyword>
<dbReference type="GO" id="GO:0000978">
    <property type="term" value="F:RNA polymerase II cis-regulatory region sequence-specific DNA binding"/>
    <property type="evidence" value="ECO:0007669"/>
    <property type="project" value="TreeGrafter"/>
</dbReference>
<keyword evidence="3" id="KW-0879">Wnt signaling pathway</keyword>
<evidence type="ECO:0000313" key="12">
    <source>
        <dbReference type="Ensembl" id="ENSGWIP00000047222.1"/>
    </source>
</evidence>
<dbReference type="SMART" id="SM00398">
    <property type="entry name" value="HMG"/>
    <property type="match status" value="1"/>
</dbReference>
<feature type="region of interest" description="Disordered" evidence="10">
    <location>
        <begin position="290"/>
        <end position="316"/>
    </location>
</feature>
<reference evidence="12" key="3">
    <citation type="submission" date="2025-09" db="UniProtKB">
        <authorList>
            <consortium name="Ensembl"/>
        </authorList>
    </citation>
    <scope>IDENTIFICATION</scope>
</reference>
<evidence type="ECO:0000256" key="3">
    <source>
        <dbReference type="ARBA" id="ARBA00022687"/>
    </source>
</evidence>
<keyword evidence="7" id="KW-0804">Transcription</keyword>
<accession>A0A8C5HL80</accession>
<evidence type="ECO:0000256" key="7">
    <source>
        <dbReference type="ARBA" id="ARBA00023163"/>
    </source>
</evidence>
<dbReference type="SUPFAM" id="SSF47095">
    <property type="entry name" value="HMG-box"/>
    <property type="match status" value="1"/>
</dbReference>
<dbReference type="AlphaFoldDB" id="A0A8C5HL80"/>
<reference evidence="12" key="1">
    <citation type="submission" date="2020-06" db="EMBL/GenBank/DDBJ databases">
        <authorList>
            <consortium name="Wellcome Sanger Institute Data Sharing"/>
        </authorList>
    </citation>
    <scope>NUCLEOTIDE SEQUENCE [LARGE SCALE GENOMIC DNA]</scope>
</reference>
<dbReference type="Ensembl" id="ENSGWIT00000051101.1">
    <property type="protein sequence ID" value="ENSGWIP00000047222.1"/>
    <property type="gene ID" value="ENSGWIG00000023251.1"/>
</dbReference>
<evidence type="ECO:0000259" key="11">
    <source>
        <dbReference type="PROSITE" id="PS50118"/>
    </source>
</evidence>
<evidence type="ECO:0000256" key="2">
    <source>
        <dbReference type="ARBA" id="ARBA00006569"/>
    </source>
</evidence>
<reference evidence="12" key="2">
    <citation type="submission" date="2025-08" db="UniProtKB">
        <authorList>
            <consortium name="Ensembl"/>
        </authorList>
    </citation>
    <scope>IDENTIFICATION</scope>
</reference>
<dbReference type="InterPro" id="IPR024940">
    <property type="entry name" value="TCF/LEF"/>
</dbReference>
<name>A0A8C5HL80_GOUWI</name>
<organism evidence="12 13">
    <name type="scientific">Gouania willdenowi</name>
    <name type="common">Blunt-snouted clingfish</name>
    <name type="synonym">Lepadogaster willdenowi</name>
    <dbReference type="NCBI Taxonomy" id="441366"/>
    <lineage>
        <taxon>Eukaryota</taxon>
        <taxon>Metazoa</taxon>
        <taxon>Chordata</taxon>
        <taxon>Craniata</taxon>
        <taxon>Vertebrata</taxon>
        <taxon>Euteleostomi</taxon>
        <taxon>Actinopterygii</taxon>
        <taxon>Neopterygii</taxon>
        <taxon>Teleostei</taxon>
        <taxon>Neoteleostei</taxon>
        <taxon>Acanthomorphata</taxon>
        <taxon>Ovalentaria</taxon>
        <taxon>Blenniimorphae</taxon>
        <taxon>Blenniiformes</taxon>
        <taxon>Gobiesocoidei</taxon>
        <taxon>Gobiesocidae</taxon>
        <taxon>Gobiesocinae</taxon>
        <taxon>Gouania</taxon>
    </lineage>
</organism>
<keyword evidence="8 9" id="KW-0539">Nucleus</keyword>
<dbReference type="PANTHER" id="PTHR10373">
    <property type="entry name" value="TRANSCRIPTION FACTOR 7 FAMILY MEMBER"/>
    <property type="match status" value="1"/>
</dbReference>
<feature type="compositionally biased region" description="Polar residues" evidence="10">
    <location>
        <begin position="298"/>
        <end position="316"/>
    </location>
</feature>
<dbReference type="Proteomes" id="UP000694680">
    <property type="component" value="Chromosome 20"/>
</dbReference>
<dbReference type="GO" id="GO:0000981">
    <property type="term" value="F:DNA-binding transcription factor activity, RNA polymerase II-specific"/>
    <property type="evidence" value="ECO:0007669"/>
    <property type="project" value="TreeGrafter"/>
</dbReference>
<feature type="DNA-binding region" description="HMG box" evidence="9">
    <location>
        <begin position="200"/>
        <end position="268"/>
    </location>
</feature>
<comment type="subcellular location">
    <subcellularLocation>
        <location evidence="1">Nucleus</location>
    </subcellularLocation>
</comment>
<evidence type="ECO:0000256" key="4">
    <source>
        <dbReference type="ARBA" id="ARBA00023015"/>
    </source>
</evidence>
<dbReference type="InterPro" id="IPR009071">
    <property type="entry name" value="HMG_box_dom"/>
</dbReference>
<proteinExistence type="inferred from homology"/>
<keyword evidence="4" id="KW-0805">Transcription regulation</keyword>
<dbReference type="PANTHER" id="PTHR10373:SF38">
    <property type="entry name" value="PROTEIN PANGOLIN, ISOFORM J"/>
    <property type="match status" value="1"/>
</dbReference>
<sequence>MRWNEEDWKRENPESSDEFDILHDILGLIDEQALGRELQEFIEESQTDIIDDQHEGQLSGLHAILQAGCQTAFNSGQCWVQQNPLPAALHDHTYAAQEPLDKTAFTPNVEDLKTITPSTEAEYWCPQNPGPLNVTPVPNVVNMQDAQNAKRPTFTPLTNAAPAMTYGIPMYSQETNTDITFNRQKAKKIKEEKVEEGPYIKKPLNAFMIYIKCNRKSAEAELGVRTSAVVNKYLGERWKSLSPEEREIYINKAKEDAQLHSDQNPGWTNKINYRHRKKRSRTKVVCAEMFVSPPQHPSDLTQQTRTSTSENGPDLT</sequence>
<keyword evidence="5 9" id="KW-0238">DNA-binding</keyword>
<protein>
    <recommendedName>
        <fullName evidence="11">HMG box domain-containing protein</fullName>
    </recommendedName>
</protein>
<dbReference type="InterPro" id="IPR036910">
    <property type="entry name" value="HMG_box_dom_sf"/>
</dbReference>
<evidence type="ECO:0000256" key="8">
    <source>
        <dbReference type="ARBA" id="ARBA00023242"/>
    </source>
</evidence>
<evidence type="ECO:0000256" key="6">
    <source>
        <dbReference type="ARBA" id="ARBA00023159"/>
    </source>
</evidence>
<evidence type="ECO:0000256" key="9">
    <source>
        <dbReference type="PROSITE-ProRule" id="PRU00267"/>
    </source>
</evidence>
<feature type="domain" description="HMG box" evidence="11">
    <location>
        <begin position="200"/>
        <end position="268"/>
    </location>
</feature>
<evidence type="ECO:0000313" key="13">
    <source>
        <dbReference type="Proteomes" id="UP000694680"/>
    </source>
</evidence>
<dbReference type="PROSITE" id="PS50118">
    <property type="entry name" value="HMG_BOX_2"/>
    <property type="match status" value="1"/>
</dbReference>
<dbReference type="Pfam" id="PF00505">
    <property type="entry name" value="HMG_box"/>
    <property type="match status" value="1"/>
</dbReference>
<keyword evidence="6" id="KW-0010">Activator</keyword>
<evidence type="ECO:0000256" key="10">
    <source>
        <dbReference type="SAM" id="MobiDB-lite"/>
    </source>
</evidence>
<dbReference type="GO" id="GO:1990907">
    <property type="term" value="C:beta-catenin-TCF complex"/>
    <property type="evidence" value="ECO:0007669"/>
    <property type="project" value="TreeGrafter"/>
</dbReference>
<evidence type="ECO:0000256" key="5">
    <source>
        <dbReference type="ARBA" id="ARBA00023125"/>
    </source>
</evidence>
<dbReference type="GO" id="GO:0000785">
    <property type="term" value="C:chromatin"/>
    <property type="evidence" value="ECO:0007669"/>
    <property type="project" value="TreeGrafter"/>
</dbReference>
<dbReference type="GO" id="GO:0060070">
    <property type="term" value="P:canonical Wnt signaling pathway"/>
    <property type="evidence" value="ECO:0007669"/>
    <property type="project" value="TreeGrafter"/>
</dbReference>